<dbReference type="PANTHER" id="PTHR10900">
    <property type="entry name" value="PERIOSTIN-RELATED"/>
    <property type="match status" value="1"/>
</dbReference>
<evidence type="ECO:0000313" key="3">
    <source>
        <dbReference type="RefSeq" id="XP_017776256.1"/>
    </source>
</evidence>
<name>A0ABM1MNV6_NICVS</name>
<dbReference type="PROSITE" id="PS50213">
    <property type="entry name" value="FAS1"/>
    <property type="match status" value="3"/>
</dbReference>
<dbReference type="GeneID" id="108562432"/>
<gene>
    <name evidence="3" type="primary">LOC108562432</name>
</gene>
<dbReference type="InterPro" id="IPR050904">
    <property type="entry name" value="Adhesion/Biosynth-related"/>
</dbReference>
<reference evidence="3" key="1">
    <citation type="submission" date="2025-08" db="UniProtKB">
        <authorList>
            <consortium name="RefSeq"/>
        </authorList>
    </citation>
    <scope>IDENTIFICATION</scope>
</reference>
<evidence type="ECO:0000259" key="1">
    <source>
        <dbReference type="PROSITE" id="PS50213"/>
    </source>
</evidence>
<accession>A0ABM1MNV6</accession>
<organism evidence="2 3">
    <name type="scientific">Nicrophorus vespilloides</name>
    <name type="common">Boreal carrion beetle</name>
    <dbReference type="NCBI Taxonomy" id="110193"/>
    <lineage>
        <taxon>Eukaryota</taxon>
        <taxon>Metazoa</taxon>
        <taxon>Ecdysozoa</taxon>
        <taxon>Arthropoda</taxon>
        <taxon>Hexapoda</taxon>
        <taxon>Insecta</taxon>
        <taxon>Pterygota</taxon>
        <taxon>Neoptera</taxon>
        <taxon>Endopterygota</taxon>
        <taxon>Coleoptera</taxon>
        <taxon>Polyphaga</taxon>
        <taxon>Staphyliniformia</taxon>
        <taxon>Silphidae</taxon>
        <taxon>Nicrophorinae</taxon>
        <taxon>Nicrophorus</taxon>
    </lineage>
</organism>
<dbReference type="Proteomes" id="UP000695000">
    <property type="component" value="Unplaced"/>
</dbReference>
<feature type="domain" description="FAS1" evidence="1">
    <location>
        <begin position="402"/>
        <end position="558"/>
    </location>
</feature>
<sequence length="589" mass="66991">MSNLARTTDQLGLMSSSSLTSELDGNPPLWVTHKTGDIHDDIYINNARLLITHSNFRAKNLKGYDQVLHKIDEVLVPVMSPKSVSNPIYNPTAWDFIEQFESLNINPYRVRSFRQRVQQTKKEDIFNAEGGNTFFIPVDEGFKNSRPESIDAKVIDGHVIPKHVLFTAPTTKDISYDTLANVDNMKVYISFSEETHGKSSAIYVKSHNRLADSAHTKGVVMAEIVKANIPVKNGVVHLIHKPLMVVDNTVKQFLEFKEKEDGPLSKFCQEIADAGDVGKEFMRTIERSHDLTLFAPSNAAWDDGNLKSLLRDPVKMREILNMHLVVDKRLYLENIIKDHNRHVYQAPTLNKKKNLYFNVAFAGNNKTLTVEGGGVNATVIQSDLAATNGIIHIIDRVLGVPYSTVLDKLRTDPLLNQTYILGKRSGFNQQLNDTTRKFTYFVPRDKAWKDASIDLPSAIKKLFMEDFTYHANQILERHLVISDIPYTMERIKQLTNDTNLSYPHKEVELPTQRDSLSLFVKENRDHSFVIYWKGEEIPVFRPNVECTNGVIHVIDRPFLKDGDIRVSKASNLQFAPHLIMLLIAKFLLL</sequence>
<dbReference type="InterPro" id="IPR036378">
    <property type="entry name" value="FAS1_dom_sf"/>
</dbReference>
<feature type="domain" description="FAS1" evidence="1">
    <location>
        <begin position="97"/>
        <end position="243"/>
    </location>
</feature>
<dbReference type="SMART" id="SM00554">
    <property type="entry name" value="FAS1"/>
    <property type="match status" value="3"/>
</dbReference>
<evidence type="ECO:0000313" key="2">
    <source>
        <dbReference type="Proteomes" id="UP000695000"/>
    </source>
</evidence>
<feature type="domain" description="FAS1" evidence="1">
    <location>
        <begin position="251"/>
        <end position="398"/>
    </location>
</feature>
<dbReference type="InterPro" id="IPR000782">
    <property type="entry name" value="FAS1_domain"/>
</dbReference>
<dbReference type="Gene3D" id="2.30.180.10">
    <property type="entry name" value="FAS1 domain"/>
    <property type="match status" value="3"/>
</dbReference>
<dbReference type="Pfam" id="PF02469">
    <property type="entry name" value="Fasciclin"/>
    <property type="match status" value="3"/>
</dbReference>
<dbReference type="SUPFAM" id="SSF82153">
    <property type="entry name" value="FAS1 domain"/>
    <property type="match status" value="3"/>
</dbReference>
<proteinExistence type="predicted"/>
<dbReference type="RefSeq" id="XP_017776256.1">
    <property type="nucleotide sequence ID" value="XM_017920767.1"/>
</dbReference>
<keyword evidence="2" id="KW-1185">Reference proteome</keyword>
<dbReference type="PANTHER" id="PTHR10900:SF80">
    <property type="entry name" value="FASCICLIN-1"/>
    <property type="match status" value="1"/>
</dbReference>
<protein>
    <submittedName>
        <fullName evidence="3">Fasciclin-1 isoform X1</fullName>
    </submittedName>
</protein>